<comment type="caution">
    <text evidence="1">The sequence shown here is derived from an EMBL/GenBank/DDBJ whole genome shotgun (WGS) entry which is preliminary data.</text>
</comment>
<reference evidence="1 2" key="1">
    <citation type="submission" date="2020-05" db="EMBL/GenBank/DDBJ databases">
        <title>Draft genome sequence of Desulfovibrio psychrotolerans JS1T.</title>
        <authorList>
            <person name="Ueno A."/>
            <person name="Tamazawa S."/>
            <person name="Tamamura S."/>
            <person name="Murakami T."/>
            <person name="Kiyama T."/>
            <person name="Inomata H."/>
            <person name="Amano Y."/>
            <person name="Miyakawa K."/>
            <person name="Tamaki H."/>
            <person name="Naganuma T."/>
            <person name="Kaneko K."/>
        </authorList>
    </citation>
    <scope>NUCLEOTIDE SEQUENCE [LARGE SCALE GENOMIC DNA]</scope>
    <source>
        <strain evidence="1 2">JS1</strain>
    </source>
</reference>
<accession>A0A7J0BVE3</accession>
<organism evidence="1 2">
    <name type="scientific">Desulfovibrio psychrotolerans</name>
    <dbReference type="NCBI Taxonomy" id="415242"/>
    <lineage>
        <taxon>Bacteria</taxon>
        <taxon>Pseudomonadati</taxon>
        <taxon>Thermodesulfobacteriota</taxon>
        <taxon>Desulfovibrionia</taxon>
        <taxon>Desulfovibrionales</taxon>
        <taxon>Desulfovibrionaceae</taxon>
        <taxon>Desulfovibrio</taxon>
    </lineage>
</organism>
<sequence>MTTAGFLPYQWELRETVRVSPVTVVEKSRRTGYSWAAGAIGVEHAARCREDGGMDVYYMGYNLEMAREYIEYCGDWAKVMQVGAVSVGETVFKDPERPDQDIKAFRMDTSAGKIVALPSVPRALRGMQGLVIIDEAAFHDDLEELLKAAFALLIWGGKVLVISTHDGDENPFNTLITDIRAGRKPYSLLRCDFDRALAEGLYKRICQKQGKEWTAEAEAKWREEIIAFYGDGADEELFCIPNRGNGAYLQLALLEKRSDPEIPVVRWEQPDTFVEWPEHLRVAETKDWCEENLAPLLRQCDPKLQHYFGQDFARNGDLTDIWPIAVQQDMTRRPPFVLELRNIPFDQQRQILWYVLDRLPRFMGGMMDATGNGAHLAEITAQRYGMGRITQVKFSEGWYRENMPRFKAAFEDGTTLLPRDADIISDHRAIKLVKGVARVPEGDTSGGRGKRQRHGDSAIAHVLGYAASCTDIVEYGYEPVLPSAHAPGHDDDPDEAWGDSRARFGRGAY</sequence>
<dbReference type="InterPro" id="IPR012036">
    <property type="entry name" value="Phage_Mu_Gp28"/>
</dbReference>
<dbReference type="Gene3D" id="3.40.50.300">
    <property type="entry name" value="P-loop containing nucleotide triphosphate hydrolases"/>
    <property type="match status" value="1"/>
</dbReference>
<proteinExistence type="predicted"/>
<dbReference type="InterPro" id="IPR027417">
    <property type="entry name" value="P-loop_NTPase"/>
</dbReference>
<dbReference type="AlphaFoldDB" id="A0A7J0BVE3"/>
<dbReference type="EMBL" id="BLVP01000009">
    <property type="protein sequence ID" value="GFM37689.1"/>
    <property type="molecule type" value="Genomic_DNA"/>
</dbReference>
<dbReference type="Proteomes" id="UP000503820">
    <property type="component" value="Unassembled WGS sequence"/>
</dbReference>
<keyword evidence="2" id="KW-1185">Reference proteome</keyword>
<dbReference type="PIRSF" id="PIRSF007056">
    <property type="entry name" value="UCP007056"/>
    <property type="match status" value="1"/>
</dbReference>
<evidence type="ECO:0008006" key="3">
    <source>
        <dbReference type="Google" id="ProtNLM"/>
    </source>
</evidence>
<evidence type="ECO:0000313" key="1">
    <source>
        <dbReference type="EMBL" id="GFM37689.1"/>
    </source>
</evidence>
<protein>
    <recommendedName>
        <fullName evidence="3">Mu-like prophage FluMu protein gp28</fullName>
    </recommendedName>
</protein>
<name>A0A7J0BVE3_9BACT</name>
<dbReference type="Gene3D" id="3.30.420.240">
    <property type="match status" value="1"/>
</dbReference>
<dbReference type="RefSeq" id="WP_174410329.1">
    <property type="nucleotide sequence ID" value="NZ_BLVP01000009.1"/>
</dbReference>
<gene>
    <name evidence="1" type="ORF">DSM19430T_23730</name>
</gene>
<evidence type="ECO:0000313" key="2">
    <source>
        <dbReference type="Proteomes" id="UP000503820"/>
    </source>
</evidence>